<protein>
    <submittedName>
        <fullName evidence="1">Uncharacterized protein</fullName>
    </submittedName>
</protein>
<comment type="caution">
    <text evidence="1">The sequence shown here is derived from an EMBL/GenBank/DDBJ whole genome shotgun (WGS) entry which is preliminary data.</text>
</comment>
<dbReference type="Proteomes" id="UP000013085">
    <property type="component" value="Unassembled WGS sequence"/>
</dbReference>
<dbReference type="HOGENOM" id="CLU_136795_0_0_9"/>
<dbReference type="AlphaFoldDB" id="A0A0E2HEP4"/>
<evidence type="ECO:0000313" key="1">
    <source>
        <dbReference type="EMBL" id="ENZ05126.1"/>
    </source>
</evidence>
<dbReference type="RefSeq" id="WP_002595158.1">
    <property type="nucleotide sequence ID" value="NZ_KB851005.1"/>
</dbReference>
<dbReference type="PATRIC" id="fig|999408.3.peg.6185"/>
<evidence type="ECO:0000313" key="2">
    <source>
        <dbReference type="Proteomes" id="UP000013085"/>
    </source>
</evidence>
<dbReference type="EMBL" id="AGYR01000084">
    <property type="protein sequence ID" value="ENZ05126.1"/>
    <property type="molecule type" value="Genomic_DNA"/>
</dbReference>
<gene>
    <name evidence="1" type="ORF">HMPREF1090_05775</name>
</gene>
<proteinExistence type="predicted"/>
<reference evidence="1 2" key="1">
    <citation type="submission" date="2013-01" db="EMBL/GenBank/DDBJ databases">
        <title>The Genome Sequence of Clostridium clostridioforme 90A8.</title>
        <authorList>
            <consortium name="The Broad Institute Genome Sequencing Platform"/>
            <person name="Earl A."/>
            <person name="Ward D."/>
            <person name="Feldgarden M."/>
            <person name="Gevers D."/>
            <person name="Courvalin P."/>
            <person name="Lambert T."/>
            <person name="Walker B."/>
            <person name="Young S.K."/>
            <person name="Zeng Q."/>
            <person name="Gargeya S."/>
            <person name="Fitzgerald M."/>
            <person name="Haas B."/>
            <person name="Abouelleil A."/>
            <person name="Alvarado L."/>
            <person name="Arachchi H.M."/>
            <person name="Berlin A.M."/>
            <person name="Chapman S.B."/>
            <person name="Dewar J."/>
            <person name="Goldberg J."/>
            <person name="Griggs A."/>
            <person name="Gujja S."/>
            <person name="Hansen M."/>
            <person name="Howarth C."/>
            <person name="Imamovic A."/>
            <person name="Larimer J."/>
            <person name="McCowan C."/>
            <person name="Murphy C."/>
            <person name="Neiman D."/>
            <person name="Pearson M."/>
            <person name="Priest M."/>
            <person name="Roberts A."/>
            <person name="Saif S."/>
            <person name="Shea T."/>
            <person name="Sisk P."/>
            <person name="Sykes S."/>
            <person name="Wortman J."/>
            <person name="Nusbaum C."/>
            <person name="Birren B."/>
        </authorList>
    </citation>
    <scope>NUCLEOTIDE SEQUENCE [LARGE SCALE GENOMIC DNA]</scope>
    <source>
        <strain evidence="1 2">90A8</strain>
    </source>
</reference>
<organism evidence="1 2">
    <name type="scientific">[Clostridium] clostridioforme 90A8</name>
    <dbReference type="NCBI Taxonomy" id="999408"/>
    <lineage>
        <taxon>Bacteria</taxon>
        <taxon>Bacillati</taxon>
        <taxon>Bacillota</taxon>
        <taxon>Clostridia</taxon>
        <taxon>Lachnospirales</taxon>
        <taxon>Lachnospiraceae</taxon>
        <taxon>Enterocloster</taxon>
    </lineage>
</organism>
<sequence length="164" mass="19373">MVRYVKGKLFRKIDTFPQKITCLAMDDSVEYYDFLKKCHINGFRQIIITSEIMIKFIDYFVLDFNYEIYSIEFMEDDKDLSEEINALLNMTSIRAAYLSKLKEQLLFLSEKSSIEIQRIYFKGRDAQGRALNFYLQSNGIFGINDAHYPIISEKIAELMEGYLF</sequence>
<accession>A0A0E2HEP4</accession>
<name>A0A0E2HEP4_9FIRM</name>